<keyword evidence="4" id="KW-1185">Reference proteome</keyword>
<gene>
    <name evidence="3" type="ORF">IWZ03DRAFT_418581</name>
</gene>
<accession>A0ABR1KBB6</accession>
<organism evidence="3 4">
    <name type="scientific">Phyllosticta citriasiana</name>
    <dbReference type="NCBI Taxonomy" id="595635"/>
    <lineage>
        <taxon>Eukaryota</taxon>
        <taxon>Fungi</taxon>
        <taxon>Dikarya</taxon>
        <taxon>Ascomycota</taxon>
        <taxon>Pezizomycotina</taxon>
        <taxon>Dothideomycetes</taxon>
        <taxon>Dothideomycetes incertae sedis</taxon>
        <taxon>Botryosphaeriales</taxon>
        <taxon>Phyllostictaceae</taxon>
        <taxon>Phyllosticta</taxon>
    </lineage>
</organism>
<feature type="region of interest" description="Disordered" evidence="1">
    <location>
        <begin position="184"/>
        <end position="207"/>
    </location>
</feature>
<dbReference type="Proteomes" id="UP001363622">
    <property type="component" value="Unassembled WGS sequence"/>
</dbReference>
<evidence type="ECO:0000313" key="3">
    <source>
        <dbReference type="EMBL" id="KAK7510450.1"/>
    </source>
</evidence>
<dbReference type="PANTHER" id="PTHR31131">
    <property type="entry name" value="CHROMOSOME 1, WHOLE GENOME SHOTGUN SEQUENCE"/>
    <property type="match status" value="1"/>
</dbReference>
<feature type="compositionally biased region" description="Low complexity" evidence="1">
    <location>
        <begin position="436"/>
        <end position="446"/>
    </location>
</feature>
<dbReference type="PANTHER" id="PTHR31131:SF6">
    <property type="entry name" value="CASTOR ACT DOMAIN-CONTAINING PROTEIN"/>
    <property type="match status" value="1"/>
</dbReference>
<dbReference type="InterPro" id="IPR051719">
    <property type="entry name" value="CASTOR_mTORC1"/>
</dbReference>
<dbReference type="Pfam" id="PF13840">
    <property type="entry name" value="ACT_7"/>
    <property type="match status" value="1"/>
</dbReference>
<dbReference type="SUPFAM" id="SSF55021">
    <property type="entry name" value="ACT-like"/>
    <property type="match status" value="1"/>
</dbReference>
<evidence type="ECO:0000259" key="2">
    <source>
        <dbReference type="Pfam" id="PF13840"/>
    </source>
</evidence>
<evidence type="ECO:0000256" key="1">
    <source>
        <dbReference type="SAM" id="MobiDB-lite"/>
    </source>
</evidence>
<proteinExistence type="predicted"/>
<dbReference type="InterPro" id="IPR045865">
    <property type="entry name" value="ACT-like_dom_sf"/>
</dbReference>
<feature type="domain" description="CASTOR ACT" evidence="2">
    <location>
        <begin position="100"/>
        <end position="160"/>
    </location>
</feature>
<evidence type="ECO:0000313" key="4">
    <source>
        <dbReference type="Proteomes" id="UP001363622"/>
    </source>
</evidence>
<name>A0ABR1KBB6_9PEZI</name>
<dbReference type="Gene3D" id="3.30.2130.10">
    <property type="entry name" value="VC0802-like"/>
    <property type="match status" value="1"/>
</dbReference>
<feature type="compositionally biased region" description="Low complexity" evidence="1">
    <location>
        <begin position="184"/>
        <end position="197"/>
    </location>
</feature>
<protein>
    <submittedName>
        <fullName evidence="3">ACT domain-containing protein</fullName>
    </submittedName>
</protein>
<dbReference type="InterPro" id="IPR027795">
    <property type="entry name" value="CASTOR_ACT_dom"/>
</dbReference>
<feature type="region of interest" description="Disordered" evidence="1">
    <location>
        <begin position="432"/>
        <end position="452"/>
    </location>
</feature>
<reference evidence="3 4" key="1">
    <citation type="submission" date="2024-04" db="EMBL/GenBank/DDBJ databases">
        <title>Phyllosticta paracitricarpa is synonymous to the EU quarantine fungus P. citricarpa based on phylogenomic analyses.</title>
        <authorList>
            <consortium name="Lawrence Berkeley National Laboratory"/>
            <person name="Van Ingen-Buijs V.A."/>
            <person name="Van Westerhoven A.C."/>
            <person name="Haridas S."/>
            <person name="Skiadas P."/>
            <person name="Martin F."/>
            <person name="Groenewald J.Z."/>
            <person name="Crous P.W."/>
            <person name="Seidl M.F."/>
        </authorList>
    </citation>
    <scope>NUCLEOTIDE SEQUENCE [LARGE SCALE GENOMIC DNA]</scope>
    <source>
        <strain evidence="3 4">CBS 123371</strain>
    </source>
</reference>
<comment type="caution">
    <text evidence="3">The sequence shown here is derived from an EMBL/GenBank/DDBJ whole genome shotgun (WGS) entry which is preliminary data.</text>
</comment>
<sequence length="452" mass="47544">MVLLWQDTQLALIHIPLHLYSNFLQPILRLLLPASRPSSAGSNGSARPRKSWAYEHPFTNISITPIECSIACSRELAGDLFTSVRDHLDPANRDQVSITHEDYIVMQVDGEGLDAGQRVLELTSPLAMAGISIFFITTYFSDYILVPLRAREQVVKALEDRGFAFEDTTSSYVNPTAAAAASSHNRSSVSSFDVPSTPGTPPPTTINELETRTFALLKRRNIVFAVDPSIRLVQCAGSKDTSTGSTATRPLSGSLFLSSNGHHANGANGGETTAAPRPEDLLHLGLVKSLITAPHPTFLSLTLTDTEPASVLLEKRLLHNFSPAVLLGSKEDVLVPITLDLRDLPLESTGIVCGVAGRLVGGTTSPSLRGRSGVGAGWGAGAASGSAFGGLADGVDLLLPDAVEMSYLSTARAGTVMVAEAELGRAMEALRGGCNGSSSSSSEAGPPGNGFI</sequence>
<dbReference type="EMBL" id="JBBPHU010000014">
    <property type="protein sequence ID" value="KAK7510450.1"/>
    <property type="molecule type" value="Genomic_DNA"/>
</dbReference>